<gene>
    <name evidence="3" type="ORF">JYU29_10920</name>
</gene>
<sequence>MFDFPAVLDAFSSLFSMPMAWFLVPLGIFIGLIFGAIPGLSVPIAMAIFLPMTLYMDFLESILFLTAIFTGGGFGGSIPAILMNVPGTSAAIATCFDGYPMAKQGKHNRALGLALSASTLGTAFGYLMLFVILEPLSHVVLKLGPSELFLVAVVGLLLIGLMTEGRFWRAITAGSLGVLLALIGMSSAGTERGTFGSLYLLDGVDTNAAMIGLFAASELFLLVKSDYLVQDRESRSVSTREIISGFFAIGSNYRTLFRGSVLGAGLGVIPGLGSSIANLVSYSLTKRFSKDPDSFGKGNPDGVVAAESANSSSEGGSMVGLLALGIPSSAATAIMLSAFSMHNITGGPRFISDQKDVVYAIIAGNLIQAIILAVIGILFIRFIVYIVRVPLAFLLPPIVICTALGSYALTTSISGPVTLVVFSVLGVLMKRYGYSVVAMVIGLLLGLMMEGNLVRTWQLGGGSLSPIIERPISIAILVLIVLSLSGAFYSSWKRRQDRASSALTNEDPASRHG</sequence>
<feature type="transmembrane region" description="Helical" evidence="1">
    <location>
        <begin position="393"/>
        <end position="425"/>
    </location>
</feature>
<organism evidence="3 4">
    <name type="scientific">Tianweitania aestuarii</name>
    <dbReference type="NCBI Taxonomy" id="2814886"/>
    <lineage>
        <taxon>Bacteria</taxon>
        <taxon>Pseudomonadati</taxon>
        <taxon>Pseudomonadota</taxon>
        <taxon>Alphaproteobacteria</taxon>
        <taxon>Hyphomicrobiales</taxon>
        <taxon>Phyllobacteriaceae</taxon>
        <taxon>Tianweitania</taxon>
    </lineage>
</organism>
<dbReference type="Proteomes" id="UP001297272">
    <property type="component" value="Unassembled WGS sequence"/>
</dbReference>
<keyword evidence="4" id="KW-1185">Reference proteome</keyword>
<accession>A0ABS5RVX3</accession>
<dbReference type="RefSeq" id="WP_213984819.1">
    <property type="nucleotide sequence ID" value="NZ_JAFMNX010000002.1"/>
</dbReference>
<reference evidence="3 4" key="1">
    <citation type="submission" date="2021-03" db="EMBL/GenBank/DDBJ databases">
        <title>Tianweitania aestuarii sp. nov., isolated from a tidal flat.</title>
        <authorList>
            <person name="Park S."/>
            <person name="Yoon J.-H."/>
        </authorList>
    </citation>
    <scope>NUCLEOTIDE SEQUENCE [LARGE SCALE GENOMIC DNA]</scope>
    <source>
        <strain evidence="3 4">BSSL-BM11</strain>
    </source>
</reference>
<feature type="transmembrane region" description="Helical" evidence="1">
    <location>
        <begin position="432"/>
        <end position="451"/>
    </location>
</feature>
<feature type="transmembrane region" description="Helical" evidence="1">
    <location>
        <begin position="208"/>
        <end position="229"/>
    </location>
</feature>
<name>A0ABS5RVX3_9HYPH</name>
<feature type="transmembrane region" description="Helical" evidence="1">
    <location>
        <begin position="167"/>
        <end position="188"/>
    </location>
</feature>
<feature type="transmembrane region" description="Helical" evidence="1">
    <location>
        <begin position="357"/>
        <end position="387"/>
    </location>
</feature>
<comment type="caution">
    <text evidence="3">The sequence shown here is derived from an EMBL/GenBank/DDBJ whole genome shotgun (WGS) entry which is preliminary data.</text>
</comment>
<dbReference type="PANTHER" id="PTHR35342">
    <property type="entry name" value="TRICARBOXYLIC TRANSPORT PROTEIN"/>
    <property type="match status" value="1"/>
</dbReference>
<feature type="domain" description="DUF112" evidence="2">
    <location>
        <begin position="23"/>
        <end position="441"/>
    </location>
</feature>
<evidence type="ECO:0000256" key="1">
    <source>
        <dbReference type="SAM" id="Phobius"/>
    </source>
</evidence>
<evidence type="ECO:0000313" key="3">
    <source>
        <dbReference type="EMBL" id="MBS9721198.1"/>
    </source>
</evidence>
<feature type="transmembrane region" description="Helical" evidence="1">
    <location>
        <begin position="139"/>
        <end position="160"/>
    </location>
</feature>
<proteinExistence type="predicted"/>
<dbReference type="Pfam" id="PF01970">
    <property type="entry name" value="TctA"/>
    <property type="match status" value="1"/>
</dbReference>
<evidence type="ECO:0000259" key="2">
    <source>
        <dbReference type="Pfam" id="PF01970"/>
    </source>
</evidence>
<protein>
    <submittedName>
        <fullName evidence="3">Tripartite tricarboxylate transporter permease</fullName>
    </submittedName>
</protein>
<evidence type="ECO:0000313" key="4">
    <source>
        <dbReference type="Proteomes" id="UP001297272"/>
    </source>
</evidence>
<dbReference type="PANTHER" id="PTHR35342:SF5">
    <property type="entry name" value="TRICARBOXYLIC TRANSPORT PROTEIN"/>
    <property type="match status" value="1"/>
</dbReference>
<feature type="transmembrane region" description="Helical" evidence="1">
    <location>
        <begin position="471"/>
        <end position="492"/>
    </location>
</feature>
<feature type="transmembrane region" description="Helical" evidence="1">
    <location>
        <begin position="318"/>
        <end position="336"/>
    </location>
</feature>
<dbReference type="InterPro" id="IPR002823">
    <property type="entry name" value="DUF112_TM"/>
</dbReference>
<keyword evidence="1" id="KW-0812">Transmembrane</keyword>
<keyword evidence="1" id="KW-0472">Membrane</keyword>
<dbReference type="EMBL" id="JAFMNX010000002">
    <property type="protein sequence ID" value="MBS9721198.1"/>
    <property type="molecule type" value="Genomic_DNA"/>
</dbReference>
<keyword evidence="1" id="KW-1133">Transmembrane helix</keyword>
<feature type="transmembrane region" description="Helical" evidence="1">
    <location>
        <begin position="54"/>
        <end position="74"/>
    </location>
</feature>
<feature type="transmembrane region" description="Helical" evidence="1">
    <location>
        <begin position="111"/>
        <end position="133"/>
    </location>
</feature>
<feature type="transmembrane region" description="Helical" evidence="1">
    <location>
        <begin position="20"/>
        <end position="42"/>
    </location>
</feature>
<feature type="transmembrane region" description="Helical" evidence="1">
    <location>
        <begin position="261"/>
        <end position="284"/>
    </location>
</feature>